<proteinExistence type="predicted"/>
<feature type="non-terminal residue" evidence="1">
    <location>
        <position position="1"/>
    </location>
</feature>
<protein>
    <submittedName>
        <fullName evidence="1">DUF4283 domain protein</fullName>
    </submittedName>
</protein>
<dbReference type="Proteomes" id="UP000265520">
    <property type="component" value="Unassembled WGS sequence"/>
</dbReference>
<keyword evidence="2" id="KW-1185">Reference proteome</keyword>
<evidence type="ECO:0000313" key="2">
    <source>
        <dbReference type="Proteomes" id="UP000265520"/>
    </source>
</evidence>
<name>A0A392TQN0_9FABA</name>
<dbReference type="AlphaFoldDB" id="A0A392TQN0"/>
<organism evidence="1 2">
    <name type="scientific">Trifolium medium</name>
    <dbReference type="NCBI Taxonomy" id="97028"/>
    <lineage>
        <taxon>Eukaryota</taxon>
        <taxon>Viridiplantae</taxon>
        <taxon>Streptophyta</taxon>
        <taxon>Embryophyta</taxon>
        <taxon>Tracheophyta</taxon>
        <taxon>Spermatophyta</taxon>
        <taxon>Magnoliopsida</taxon>
        <taxon>eudicotyledons</taxon>
        <taxon>Gunneridae</taxon>
        <taxon>Pentapetalae</taxon>
        <taxon>rosids</taxon>
        <taxon>fabids</taxon>
        <taxon>Fabales</taxon>
        <taxon>Fabaceae</taxon>
        <taxon>Papilionoideae</taxon>
        <taxon>50 kb inversion clade</taxon>
        <taxon>NPAAA clade</taxon>
        <taxon>Hologalegina</taxon>
        <taxon>IRL clade</taxon>
        <taxon>Trifolieae</taxon>
        <taxon>Trifolium</taxon>
    </lineage>
</organism>
<accession>A0A392TQN0</accession>
<sequence>YLRADSCTVENDRLDYARILIATPALEVVKSVEKLLVEGELIEVKIIEEWSLALGEDSLVCEVSALIRFGGEQI</sequence>
<evidence type="ECO:0000313" key="1">
    <source>
        <dbReference type="EMBL" id="MCI63461.1"/>
    </source>
</evidence>
<reference evidence="1 2" key="1">
    <citation type="journal article" date="2018" name="Front. Plant Sci.">
        <title>Red Clover (Trifolium pratense) and Zigzag Clover (T. medium) - A Picture of Genomic Similarities and Differences.</title>
        <authorList>
            <person name="Dluhosova J."/>
            <person name="Istvanek J."/>
            <person name="Nedelnik J."/>
            <person name="Repkova J."/>
        </authorList>
    </citation>
    <scope>NUCLEOTIDE SEQUENCE [LARGE SCALE GENOMIC DNA]</scope>
    <source>
        <strain evidence="2">cv. 10/8</strain>
        <tissue evidence="1">Leaf</tissue>
    </source>
</reference>
<comment type="caution">
    <text evidence="1">The sequence shown here is derived from an EMBL/GenBank/DDBJ whole genome shotgun (WGS) entry which is preliminary data.</text>
</comment>
<feature type="non-terminal residue" evidence="1">
    <location>
        <position position="74"/>
    </location>
</feature>
<dbReference type="EMBL" id="LXQA010637591">
    <property type="protein sequence ID" value="MCI63461.1"/>
    <property type="molecule type" value="Genomic_DNA"/>
</dbReference>